<evidence type="ECO:0008006" key="4">
    <source>
        <dbReference type="Google" id="ProtNLM"/>
    </source>
</evidence>
<feature type="transmembrane region" description="Helical" evidence="1">
    <location>
        <begin position="55"/>
        <end position="76"/>
    </location>
</feature>
<keyword evidence="1" id="KW-1133">Transmembrane helix</keyword>
<accession>A0A5B7K916</accession>
<keyword evidence="1" id="KW-0812">Transmembrane</keyword>
<protein>
    <recommendedName>
        <fullName evidence="4">Ionotropic glutamate receptor L-glutamate and glycine-binding domain-containing protein</fullName>
    </recommendedName>
</protein>
<dbReference type="Gene3D" id="3.40.190.10">
    <property type="entry name" value="Periplasmic binding protein-like II"/>
    <property type="match status" value="1"/>
</dbReference>
<gene>
    <name evidence="2" type="ORF">E2C01_102759</name>
</gene>
<name>A0A5B7K916_PORTR</name>
<proteinExistence type="predicted"/>
<comment type="caution">
    <text evidence="2">The sequence shown here is derived from an EMBL/GenBank/DDBJ whole genome shotgun (WGS) entry which is preliminary data.</text>
</comment>
<dbReference type="Proteomes" id="UP000324222">
    <property type="component" value="Unassembled WGS sequence"/>
</dbReference>
<organism evidence="2 3">
    <name type="scientific">Portunus trituberculatus</name>
    <name type="common">Swimming crab</name>
    <name type="synonym">Neptunus trituberculatus</name>
    <dbReference type="NCBI Taxonomy" id="210409"/>
    <lineage>
        <taxon>Eukaryota</taxon>
        <taxon>Metazoa</taxon>
        <taxon>Ecdysozoa</taxon>
        <taxon>Arthropoda</taxon>
        <taxon>Crustacea</taxon>
        <taxon>Multicrustacea</taxon>
        <taxon>Malacostraca</taxon>
        <taxon>Eumalacostraca</taxon>
        <taxon>Eucarida</taxon>
        <taxon>Decapoda</taxon>
        <taxon>Pleocyemata</taxon>
        <taxon>Brachyura</taxon>
        <taxon>Eubrachyura</taxon>
        <taxon>Portunoidea</taxon>
        <taxon>Portunidae</taxon>
        <taxon>Portuninae</taxon>
        <taxon>Portunus</taxon>
    </lineage>
</organism>
<dbReference type="EMBL" id="VSRR010153698">
    <property type="protein sequence ID" value="MPD06922.1"/>
    <property type="molecule type" value="Genomic_DNA"/>
</dbReference>
<evidence type="ECO:0000256" key="1">
    <source>
        <dbReference type="SAM" id="Phobius"/>
    </source>
</evidence>
<evidence type="ECO:0000313" key="3">
    <source>
        <dbReference type="Proteomes" id="UP000324222"/>
    </source>
</evidence>
<dbReference type="OrthoDB" id="5984008at2759"/>
<sequence length="81" mass="9288">MDAAGGYIAEILRDLQHHLHFTSLVTTTNAWGTKRNDTWNGMVGFLTRRVGVCTFVYICMSQLFFLLLWIYLFAIVSKSLL</sequence>
<reference evidence="2 3" key="1">
    <citation type="submission" date="2019-05" db="EMBL/GenBank/DDBJ databases">
        <title>Another draft genome of Portunus trituberculatus and its Hox gene families provides insights of decapod evolution.</title>
        <authorList>
            <person name="Jeong J.-H."/>
            <person name="Song I."/>
            <person name="Kim S."/>
            <person name="Choi T."/>
            <person name="Kim D."/>
            <person name="Ryu S."/>
            <person name="Kim W."/>
        </authorList>
    </citation>
    <scope>NUCLEOTIDE SEQUENCE [LARGE SCALE GENOMIC DNA]</scope>
    <source>
        <tissue evidence="2">Muscle</tissue>
    </source>
</reference>
<evidence type="ECO:0000313" key="2">
    <source>
        <dbReference type="EMBL" id="MPD06922.1"/>
    </source>
</evidence>
<dbReference type="AlphaFoldDB" id="A0A5B7K916"/>
<keyword evidence="1" id="KW-0472">Membrane</keyword>
<keyword evidence="3" id="KW-1185">Reference proteome</keyword>